<dbReference type="PANTHER" id="PTHR24418">
    <property type="entry name" value="TYROSINE-PROTEIN KINASE"/>
    <property type="match status" value="1"/>
</dbReference>
<keyword evidence="2 12" id="KW-0808">Transferase</keyword>
<dbReference type="GO" id="GO:0030154">
    <property type="term" value="P:cell differentiation"/>
    <property type="evidence" value="ECO:0000318"/>
    <property type="project" value="GO_Central"/>
</dbReference>
<keyword evidence="8 10" id="KW-1015">Disulfide bond</keyword>
<evidence type="ECO:0000256" key="1">
    <source>
        <dbReference type="ARBA" id="ARBA00022536"/>
    </source>
</evidence>
<keyword evidence="3" id="KW-0732">Signal</keyword>
<proteinExistence type="inferred from homology"/>
<dbReference type="SUPFAM" id="SSF57196">
    <property type="entry name" value="EGF/Laminin"/>
    <property type="match status" value="1"/>
</dbReference>
<evidence type="ECO:0000256" key="6">
    <source>
        <dbReference type="ARBA" id="ARBA00022777"/>
    </source>
</evidence>
<dbReference type="InterPro" id="IPR001245">
    <property type="entry name" value="Ser-Thr/Tyr_kinase_cat_dom"/>
</dbReference>
<dbReference type="KEGG" id="spu:577714"/>
<dbReference type="FunFam" id="2.10.25.10:FF:000122">
    <property type="entry name" value="Protein crumbs homolog 2"/>
    <property type="match status" value="1"/>
</dbReference>
<keyword evidence="12" id="KW-0829">Tyrosine-protein kinase</keyword>
<dbReference type="RefSeq" id="XP_030854462.1">
    <property type="nucleotide sequence ID" value="XM_030998602.1"/>
</dbReference>
<dbReference type="InterPro" id="IPR001881">
    <property type="entry name" value="EGF-like_Ca-bd_dom"/>
</dbReference>
<comment type="caution">
    <text evidence="10">Lacks conserved residue(s) required for the propagation of feature annotation.</text>
</comment>
<evidence type="ECO:0000256" key="14">
    <source>
        <dbReference type="SAM" id="Phobius"/>
    </source>
</evidence>
<keyword evidence="5 12" id="KW-0547">Nucleotide-binding</keyword>
<evidence type="ECO:0000313" key="18">
    <source>
        <dbReference type="Proteomes" id="UP000007110"/>
    </source>
</evidence>
<dbReference type="PRINTS" id="PR00401">
    <property type="entry name" value="SH2DOMAIN"/>
</dbReference>
<dbReference type="OrthoDB" id="283575at2759"/>
<evidence type="ECO:0000256" key="10">
    <source>
        <dbReference type="PROSITE-ProRule" id="PRU00076"/>
    </source>
</evidence>
<accession>A0A7M7PPC6</accession>
<dbReference type="PRINTS" id="PR00010">
    <property type="entry name" value="EGFBLOOD"/>
</dbReference>
<keyword evidence="11" id="KW-0727">SH2 domain</keyword>
<dbReference type="PROSITE" id="PS01186">
    <property type="entry name" value="EGF_2"/>
    <property type="match status" value="1"/>
</dbReference>
<dbReference type="Pfam" id="PF07714">
    <property type="entry name" value="PK_Tyr_Ser-Thr"/>
    <property type="match status" value="1"/>
</dbReference>
<feature type="transmembrane region" description="Helical" evidence="14">
    <location>
        <begin position="558"/>
        <end position="578"/>
    </location>
</feature>
<dbReference type="Pfam" id="PF00017">
    <property type="entry name" value="SH2"/>
    <property type="match status" value="1"/>
</dbReference>
<feature type="region of interest" description="Disordered" evidence="13">
    <location>
        <begin position="597"/>
        <end position="617"/>
    </location>
</feature>
<feature type="domain" description="SH2" evidence="15">
    <location>
        <begin position="44"/>
        <end position="141"/>
    </location>
</feature>
<keyword evidence="14" id="KW-0472">Membrane</keyword>
<evidence type="ECO:0000256" key="9">
    <source>
        <dbReference type="ARBA" id="ARBA00023180"/>
    </source>
</evidence>
<dbReference type="InterPro" id="IPR020635">
    <property type="entry name" value="Tyr_kinase_cat_dom"/>
</dbReference>
<sequence length="617" mass="69036">MAETSILEEECENEKKCENVTPDGMAKEEEVASSNPILLPVESWDFGKYSCEDAEKKLMAIGINKGQFIVRDNRDPGTFSLSVRDNDPQKGDHVKHYRILEMVGGNGIFIFEGSIFRTLSELVHHYQMNSEGLCCSLTKACPQEEPNTIGLGKDRWEIHHEFLRMTRRLEHGQFGEVWQGIWNCNTPVAVKTLKEGTSADLLAEANFMKRVRHERLLQPYAVCSDREPIYKLTSNGSLLDGTGKDTKLTTHVDMGAHITIAKNSNEKEWDNVPPDDGGMVKERPIEAANENTNLLCPLNKEEELKETDKNAALGEQNTSLPPASNNKTCITKLAGIEPKYMWMLRLILFVLLISGANGIKVEEGKYRKVIIARNETQIVTDPIEGPNDGSIFAVVAEDGNDCKISFKVDSDFVIENQSCYIVVGDKTKTECKGLQIIWNGTHIYLAVNGSKLTHDRTEFYIFQQAPQHFSLYVVDVYINYDQDIDECASSPCVNGGTCVDGHDSYTCNCAKGYDGADCEIDITQQEFPRNITKAPNETIDATDLVPIPAPDCTYWKKAFDIVVPLLCLLCVILVIGNIRERLRNKLMERVLTKVPDEDPDTTALDNLDRTNGHAVQS</sequence>
<dbReference type="GO" id="GO:0007169">
    <property type="term" value="P:cell surface receptor protein tyrosine kinase signaling pathway"/>
    <property type="evidence" value="ECO:0000318"/>
    <property type="project" value="GO_Central"/>
</dbReference>
<dbReference type="PROSITE" id="PS50026">
    <property type="entry name" value="EGF_3"/>
    <property type="match status" value="1"/>
</dbReference>
<dbReference type="SUPFAM" id="SSF55550">
    <property type="entry name" value="SH2 domain"/>
    <property type="match status" value="1"/>
</dbReference>
<reference evidence="18" key="1">
    <citation type="submission" date="2015-02" db="EMBL/GenBank/DDBJ databases">
        <title>Genome sequencing for Strongylocentrotus purpuratus.</title>
        <authorList>
            <person name="Murali S."/>
            <person name="Liu Y."/>
            <person name="Vee V."/>
            <person name="English A."/>
            <person name="Wang M."/>
            <person name="Skinner E."/>
            <person name="Han Y."/>
            <person name="Muzny D.M."/>
            <person name="Worley K.C."/>
            <person name="Gibbs R.A."/>
        </authorList>
    </citation>
    <scope>NUCLEOTIDE SEQUENCE</scope>
</reference>
<dbReference type="InParanoid" id="A0A7M7PPC6"/>
<dbReference type="CDD" id="cd00054">
    <property type="entry name" value="EGF_CA"/>
    <property type="match status" value="1"/>
</dbReference>
<dbReference type="EC" id="2.7.10.2" evidence="12"/>
<dbReference type="GO" id="GO:0005524">
    <property type="term" value="F:ATP binding"/>
    <property type="evidence" value="ECO:0007669"/>
    <property type="project" value="UniProtKB-KW"/>
</dbReference>
<dbReference type="Gene3D" id="3.30.200.20">
    <property type="entry name" value="Phosphorylase Kinase, domain 1"/>
    <property type="match status" value="1"/>
</dbReference>
<keyword evidence="9" id="KW-0325">Glycoprotein</keyword>
<dbReference type="GO" id="GO:0005102">
    <property type="term" value="F:signaling receptor binding"/>
    <property type="evidence" value="ECO:0000318"/>
    <property type="project" value="GO_Central"/>
</dbReference>
<keyword evidence="14" id="KW-0812">Transmembrane</keyword>
<evidence type="ECO:0000256" key="8">
    <source>
        <dbReference type="ARBA" id="ARBA00023157"/>
    </source>
</evidence>
<dbReference type="Gene3D" id="2.10.25.10">
    <property type="entry name" value="Laminin"/>
    <property type="match status" value="1"/>
</dbReference>
<dbReference type="Pfam" id="PF00008">
    <property type="entry name" value="EGF"/>
    <property type="match status" value="1"/>
</dbReference>
<name>A0A7M7PPC6_STRPU</name>
<keyword evidence="6 12" id="KW-0418">Kinase</keyword>
<dbReference type="InterPro" id="IPR036860">
    <property type="entry name" value="SH2_dom_sf"/>
</dbReference>
<feature type="disulfide bond" evidence="10">
    <location>
        <begin position="509"/>
        <end position="518"/>
    </location>
</feature>
<keyword evidence="7 12" id="KW-0067">ATP-binding</keyword>
<dbReference type="GO" id="GO:0005886">
    <property type="term" value="C:plasma membrane"/>
    <property type="evidence" value="ECO:0000318"/>
    <property type="project" value="GO_Central"/>
</dbReference>
<dbReference type="GeneID" id="577714"/>
<dbReference type="GO" id="GO:0005509">
    <property type="term" value="F:calcium ion binding"/>
    <property type="evidence" value="ECO:0007669"/>
    <property type="project" value="InterPro"/>
</dbReference>
<dbReference type="SMART" id="SM00219">
    <property type="entry name" value="TyrKc"/>
    <property type="match status" value="1"/>
</dbReference>
<dbReference type="SUPFAM" id="SSF56112">
    <property type="entry name" value="Protein kinase-like (PK-like)"/>
    <property type="match status" value="1"/>
</dbReference>
<comment type="catalytic activity">
    <reaction evidence="12">
        <text>L-tyrosyl-[protein] + ATP = O-phospho-L-tyrosyl-[protein] + ADP + H(+)</text>
        <dbReference type="Rhea" id="RHEA:10596"/>
        <dbReference type="Rhea" id="RHEA-COMP:10136"/>
        <dbReference type="Rhea" id="RHEA-COMP:20101"/>
        <dbReference type="ChEBI" id="CHEBI:15378"/>
        <dbReference type="ChEBI" id="CHEBI:30616"/>
        <dbReference type="ChEBI" id="CHEBI:46858"/>
        <dbReference type="ChEBI" id="CHEBI:61978"/>
        <dbReference type="ChEBI" id="CHEBI:456216"/>
        <dbReference type="EC" id="2.7.10.2"/>
    </reaction>
</comment>
<keyword evidence="14" id="KW-1133">Transmembrane helix</keyword>
<evidence type="ECO:0000259" key="16">
    <source>
        <dbReference type="PROSITE" id="PS50026"/>
    </source>
</evidence>
<dbReference type="PROSITE" id="PS01187">
    <property type="entry name" value="EGF_CA"/>
    <property type="match status" value="1"/>
</dbReference>
<dbReference type="PROSITE" id="PS00022">
    <property type="entry name" value="EGF_1"/>
    <property type="match status" value="1"/>
</dbReference>
<evidence type="ECO:0000259" key="15">
    <source>
        <dbReference type="PROSITE" id="PS50001"/>
    </source>
</evidence>
<evidence type="ECO:0000256" key="4">
    <source>
        <dbReference type="ARBA" id="ARBA00022737"/>
    </source>
</evidence>
<dbReference type="InterPro" id="IPR000980">
    <property type="entry name" value="SH2"/>
</dbReference>
<keyword evidence="1 10" id="KW-0245">EGF-like domain</keyword>
<keyword evidence="18" id="KW-1185">Reference proteome</keyword>
<dbReference type="Proteomes" id="UP000007110">
    <property type="component" value="Unassembled WGS sequence"/>
</dbReference>
<dbReference type="SMART" id="SM00181">
    <property type="entry name" value="EGF"/>
    <property type="match status" value="1"/>
</dbReference>
<dbReference type="EnsemblMetazoa" id="XM_030998602">
    <property type="protein sequence ID" value="XP_030854462"/>
    <property type="gene ID" value="LOC577714"/>
</dbReference>
<evidence type="ECO:0000256" key="3">
    <source>
        <dbReference type="ARBA" id="ARBA00022729"/>
    </source>
</evidence>
<dbReference type="SMART" id="SM00179">
    <property type="entry name" value="EGF_CA"/>
    <property type="match status" value="1"/>
</dbReference>
<dbReference type="InterPro" id="IPR011009">
    <property type="entry name" value="Kinase-like_dom_sf"/>
</dbReference>
<evidence type="ECO:0000313" key="17">
    <source>
        <dbReference type="EnsemblMetazoa" id="XP_030854462"/>
    </source>
</evidence>
<evidence type="ECO:0000256" key="7">
    <source>
        <dbReference type="ARBA" id="ARBA00022840"/>
    </source>
</evidence>
<comment type="similarity">
    <text evidence="12">Belongs to the protein kinase superfamily. Tyr protein kinase family.</text>
</comment>
<dbReference type="AlphaFoldDB" id="A0A7M7PPC6"/>
<dbReference type="PROSITE" id="PS50001">
    <property type="entry name" value="SH2"/>
    <property type="match status" value="1"/>
</dbReference>
<reference evidence="17" key="2">
    <citation type="submission" date="2021-01" db="UniProtKB">
        <authorList>
            <consortium name="EnsemblMetazoa"/>
        </authorList>
    </citation>
    <scope>IDENTIFICATION</scope>
</reference>
<evidence type="ECO:0000256" key="5">
    <source>
        <dbReference type="ARBA" id="ARBA00022741"/>
    </source>
</evidence>
<evidence type="ECO:0000256" key="13">
    <source>
        <dbReference type="SAM" id="MobiDB-lite"/>
    </source>
</evidence>
<dbReference type="InterPro" id="IPR050198">
    <property type="entry name" value="Non-receptor_tyrosine_kinases"/>
</dbReference>
<evidence type="ECO:0000256" key="12">
    <source>
        <dbReference type="RuleBase" id="RU362096"/>
    </source>
</evidence>
<evidence type="ECO:0000256" key="11">
    <source>
        <dbReference type="PROSITE-ProRule" id="PRU00191"/>
    </source>
</evidence>
<evidence type="ECO:0000256" key="2">
    <source>
        <dbReference type="ARBA" id="ARBA00022679"/>
    </source>
</evidence>
<feature type="domain" description="EGF-like" evidence="16">
    <location>
        <begin position="483"/>
        <end position="519"/>
    </location>
</feature>
<protein>
    <recommendedName>
        <fullName evidence="12">Tyrosine-protein kinase</fullName>
        <ecNumber evidence="12">2.7.10.2</ecNumber>
    </recommendedName>
</protein>
<dbReference type="InterPro" id="IPR018097">
    <property type="entry name" value="EGF_Ca-bd_CS"/>
</dbReference>
<keyword evidence="4" id="KW-0677">Repeat</keyword>
<organism evidence="17 18">
    <name type="scientific">Strongylocentrotus purpuratus</name>
    <name type="common">Purple sea urchin</name>
    <dbReference type="NCBI Taxonomy" id="7668"/>
    <lineage>
        <taxon>Eukaryota</taxon>
        <taxon>Metazoa</taxon>
        <taxon>Echinodermata</taxon>
        <taxon>Eleutherozoa</taxon>
        <taxon>Echinozoa</taxon>
        <taxon>Echinoidea</taxon>
        <taxon>Euechinoidea</taxon>
        <taxon>Echinacea</taxon>
        <taxon>Camarodonta</taxon>
        <taxon>Echinidea</taxon>
        <taxon>Strongylocentrotidae</taxon>
        <taxon>Strongylocentrotus</taxon>
    </lineage>
</organism>
<dbReference type="SMART" id="SM00252">
    <property type="entry name" value="SH2"/>
    <property type="match status" value="1"/>
</dbReference>
<dbReference type="GO" id="GO:0004715">
    <property type="term" value="F:non-membrane spanning protein tyrosine kinase activity"/>
    <property type="evidence" value="ECO:0000318"/>
    <property type="project" value="GO_Central"/>
</dbReference>
<dbReference type="InterPro" id="IPR000742">
    <property type="entry name" value="EGF"/>
</dbReference>
<dbReference type="PROSITE" id="PS00010">
    <property type="entry name" value="ASX_HYDROXYL"/>
    <property type="match status" value="1"/>
</dbReference>
<dbReference type="InterPro" id="IPR000152">
    <property type="entry name" value="EGF-type_Asp/Asn_hydroxyl_site"/>
</dbReference>
<dbReference type="Gene3D" id="3.30.505.10">
    <property type="entry name" value="SH2 domain"/>
    <property type="match status" value="1"/>
</dbReference>